<gene>
    <name evidence="2" type="ordered locus">TON_1203</name>
</gene>
<dbReference type="RefSeq" id="WP_012572163.1">
    <property type="nucleotide sequence ID" value="NC_011529.1"/>
</dbReference>
<evidence type="ECO:0000313" key="3">
    <source>
        <dbReference type="Proteomes" id="UP000002727"/>
    </source>
</evidence>
<dbReference type="EMBL" id="CP000855">
    <property type="protein sequence ID" value="ACJ16691.1"/>
    <property type="molecule type" value="Genomic_DNA"/>
</dbReference>
<keyword evidence="3" id="KW-1185">Reference proteome</keyword>
<evidence type="ECO:0000313" key="2">
    <source>
        <dbReference type="EMBL" id="ACJ16691.1"/>
    </source>
</evidence>
<evidence type="ECO:0000256" key="1">
    <source>
        <dbReference type="SAM" id="Coils"/>
    </source>
</evidence>
<dbReference type="Proteomes" id="UP000002727">
    <property type="component" value="Chromosome"/>
</dbReference>
<dbReference type="GeneID" id="7018225"/>
<sequence length="249" mass="28438">MDWVMIAIIAIVVLMGTALSAYMISNTINNQMGELYAVLLEKEMKEGRKPATAPSRTKKEETSIVEQKKTNVSGVNEEELIKKLRQVIDEKVERVLDEAKHRKEKLLMLLDVARGYTLGYITEDEYNAFLMKVLSELDEFKRLWLARFPSQRDREKLNLMINYITKTKLPIVLKSKDGKETINLPPEEALIRITSNINSAVNILDELISSRGENPAVTPLEVKLSQECGQLRAKVEKLEKQLEEYSALT</sequence>
<accession>B6YX78</accession>
<feature type="coiled-coil region" evidence="1">
    <location>
        <begin position="221"/>
        <end position="248"/>
    </location>
</feature>
<dbReference type="OrthoDB" id="86143at2157"/>
<dbReference type="STRING" id="523850.TON_1203"/>
<organism evidence="2 3">
    <name type="scientific">Thermococcus onnurineus (strain NA1)</name>
    <dbReference type="NCBI Taxonomy" id="523850"/>
    <lineage>
        <taxon>Archaea</taxon>
        <taxon>Methanobacteriati</taxon>
        <taxon>Methanobacteriota</taxon>
        <taxon>Thermococci</taxon>
        <taxon>Thermococcales</taxon>
        <taxon>Thermococcaceae</taxon>
        <taxon>Thermococcus</taxon>
    </lineage>
</organism>
<keyword evidence="1" id="KW-0175">Coiled coil</keyword>
<dbReference type="eggNOG" id="arCOG03831">
    <property type="taxonomic scope" value="Archaea"/>
</dbReference>
<protein>
    <submittedName>
        <fullName evidence="2">Uncharacterized protein</fullName>
    </submittedName>
</protein>
<dbReference type="PATRIC" id="fig|523850.10.peg.1210"/>
<dbReference type="AlphaFoldDB" id="B6YX78"/>
<proteinExistence type="predicted"/>
<name>B6YX78_THEON</name>
<dbReference type="HOGENOM" id="CLU_1096745_0_0_2"/>
<dbReference type="KEGG" id="ton:TON_1203"/>
<reference evidence="2 3" key="1">
    <citation type="journal article" date="2008" name="J. Bacteriol.">
        <title>The complete genome sequence of Thermococcus onnurineus NA1 reveals a mixed heterotrophic and carboxydotrophic metabolism.</title>
        <authorList>
            <person name="Lee H.S."/>
            <person name="Kang S.G."/>
            <person name="Bae S.S."/>
            <person name="Lim J.K."/>
            <person name="Cho Y."/>
            <person name="Kim Y.J."/>
            <person name="Jeon J.H."/>
            <person name="Cha S.S."/>
            <person name="Kwon K.K."/>
            <person name="Kim H.T."/>
            <person name="Park C.J."/>
            <person name="Lee H.W."/>
            <person name="Kim S.I."/>
            <person name="Chun J."/>
            <person name="Colwell R.R."/>
            <person name="Kim S.J."/>
            <person name="Lee J.H."/>
        </authorList>
    </citation>
    <scope>NUCLEOTIDE SEQUENCE [LARGE SCALE GENOMIC DNA]</scope>
    <source>
        <strain evidence="2 3">NA1</strain>
    </source>
</reference>